<evidence type="ECO:0000313" key="1">
    <source>
        <dbReference type="EMBL" id="QBP30226.1"/>
    </source>
</evidence>
<evidence type="ECO:0000313" key="2">
    <source>
        <dbReference type="Proteomes" id="UP000294943"/>
    </source>
</evidence>
<keyword evidence="2" id="KW-1185">Reference proteome</keyword>
<gene>
    <name evidence="1" type="primary">12</name>
    <name evidence="1" type="ORF">SEA_PINNIE_12</name>
</gene>
<dbReference type="KEGG" id="vg:63926240"/>
<organism evidence="1 2">
    <name type="scientific">Mycobacterium phage Pinnie</name>
    <dbReference type="NCBI Taxonomy" id="2517965"/>
    <lineage>
        <taxon>Viruses</taxon>
        <taxon>Duplodnaviria</taxon>
        <taxon>Heunggongvirae</taxon>
        <taxon>Uroviricota</taxon>
        <taxon>Caudoviricetes</taxon>
        <taxon>Gclasvirinae</taxon>
        <taxon>Pinnievirus</taxon>
        <taxon>Pinnievirus pinnie</taxon>
    </lineage>
</organism>
<protein>
    <submittedName>
        <fullName evidence="1">Uncharacterized protein</fullName>
    </submittedName>
</protein>
<sequence length="97" mass="10748">MGRLSIPISDHREIRRDRKGTFGVRQEVRRIAVTIKVVATQIAGDVGRPSGHDEEGYGIEEQIGTDRVREKIWAATSATEKAEAQRAPLQQAAARVQ</sequence>
<dbReference type="EMBL" id="MK494105">
    <property type="protein sequence ID" value="QBP30226.1"/>
    <property type="molecule type" value="Genomic_DNA"/>
</dbReference>
<reference evidence="1 2" key="1">
    <citation type="submission" date="2019-02" db="EMBL/GenBank/DDBJ databases">
        <authorList>
            <person name="Snodgrass R."/>
            <person name="Smith E."/>
            <person name="Crawford I."/>
            <person name="Engstrom J."/>
            <person name="Gendron A."/>
            <person name="Guevara E."/>
            <person name="Kramer K."/>
            <person name="Steinberg Z."/>
            <person name="Walls L."/>
            <person name="Wright R."/>
            <person name="Smith-Flores H.F."/>
            <person name="Ettinger A.-S.H."/>
            <person name="Haydock J."/>
            <person name="Anders K.R."/>
            <person name="Garlena R.A."/>
            <person name="Russell D.A."/>
            <person name="Pope W.H."/>
            <person name="Jacobs-Sera D."/>
            <person name="Hendrix R.W."/>
            <person name="Hatfull G.F."/>
        </authorList>
    </citation>
    <scope>NUCLEOTIDE SEQUENCE [LARGE SCALE GENOMIC DNA]</scope>
</reference>
<accession>A0A482JF28</accession>
<dbReference type="GeneID" id="63926240"/>
<proteinExistence type="predicted"/>
<dbReference type="Proteomes" id="UP000294943">
    <property type="component" value="Segment"/>
</dbReference>
<name>A0A482JF28_9CAUD</name>
<dbReference type="RefSeq" id="YP_010051747.1">
    <property type="nucleotide sequence ID" value="NC_054447.1"/>
</dbReference>